<organism evidence="1">
    <name type="scientific">freshwater metagenome</name>
    <dbReference type="NCBI Taxonomy" id="449393"/>
    <lineage>
        <taxon>unclassified sequences</taxon>
        <taxon>metagenomes</taxon>
        <taxon>ecological metagenomes</taxon>
    </lineage>
</organism>
<reference evidence="1" key="1">
    <citation type="submission" date="2020-05" db="EMBL/GenBank/DDBJ databases">
        <authorList>
            <person name="Chiriac C."/>
            <person name="Salcher M."/>
            <person name="Ghai R."/>
            <person name="Kavagutti S V."/>
        </authorList>
    </citation>
    <scope>NUCLEOTIDE SEQUENCE</scope>
</reference>
<sequence length="152" mass="17585">MQHLIEMLGRHAHQRFFLRNLPRCFTTASWFRHVNRHAQCGSTCALTNARLQHPQLALINRELGVAHVFVMSFKSIKDRHQLCVDRRKLALEVVERFSVANARHNVFALSINKEVAVRFVFTGCCVARETHTRTRVVVAVSKHHRLNVDRSP</sequence>
<name>A0A6J6Y5I6_9ZZZZ</name>
<protein>
    <submittedName>
        <fullName evidence="1">Unannotated protein</fullName>
    </submittedName>
</protein>
<evidence type="ECO:0000313" key="1">
    <source>
        <dbReference type="EMBL" id="CAB4803353.1"/>
    </source>
</evidence>
<proteinExistence type="predicted"/>
<dbReference type="AlphaFoldDB" id="A0A6J6Y5I6"/>
<accession>A0A6J6Y5I6</accession>
<dbReference type="EMBL" id="CAFAAG010000154">
    <property type="protein sequence ID" value="CAB4803353.1"/>
    <property type="molecule type" value="Genomic_DNA"/>
</dbReference>
<gene>
    <name evidence="1" type="ORF">UFOPK2975_01370</name>
</gene>
<dbReference type="AntiFam" id="ANF00162">
    <property type="entry name" value="Shadow ORF (opposite ppdK)"/>
</dbReference>